<organism evidence="8">
    <name type="scientific">marine metagenome</name>
    <dbReference type="NCBI Taxonomy" id="408172"/>
    <lineage>
        <taxon>unclassified sequences</taxon>
        <taxon>metagenomes</taxon>
        <taxon>ecological metagenomes</taxon>
    </lineage>
</organism>
<dbReference type="InterPro" id="IPR043595">
    <property type="entry name" value="FaeB/C/D"/>
</dbReference>
<evidence type="ECO:0000256" key="4">
    <source>
        <dbReference type="ARBA" id="ARBA00022729"/>
    </source>
</evidence>
<gene>
    <name evidence="8" type="ORF">METZ01_LOCUS103182</name>
</gene>
<evidence type="ECO:0000256" key="2">
    <source>
        <dbReference type="ARBA" id="ARBA00022525"/>
    </source>
</evidence>
<evidence type="ECO:0000256" key="5">
    <source>
        <dbReference type="ARBA" id="ARBA00022801"/>
    </source>
</evidence>
<evidence type="ECO:0000313" key="8">
    <source>
        <dbReference type="EMBL" id="SVA50328.1"/>
    </source>
</evidence>
<sequence length="436" mass="47719">MKAITTMCLGKMLKCAKGIVSAVICMMFLLVWSTLAASEGPQRSLGCSTGDSGVVPPFPFDVGDGNDYGQRRLELTVPSRCQCDGKDCTPCAIVVGYHGYSETGTSNHSWKSRLEPKGEAVGFISLYPTGDLTETNYFNWGALKKRRSRLRQNWAVPSCQDPGDGCLLMDGIPCDWCGSNTEDDAISTQREIDFTRAIIKWTMKNHCVDPEQIFGTGFSNGGLLAHLLARHPDTSGLFKALLPVGGVDHAGRKDHLKWIDAPQNGDSPWILHANEIFDRFEPYDGRAYTEYAGNAGGGWNSVWLYPPVLQIFAKYAAQNDGYSDCGFGATDVGDRFGILDIGGVVPEGYRRLSNLEGAGQEMFHCFTKDTEGKTCRKLAICLWDGGERGDDWVTVGVGATHERSGREWIGGADPATDGTGPMDIMWRFFQWSVGDK</sequence>
<keyword evidence="6" id="KW-0119">Carbohydrate metabolism</keyword>
<dbReference type="GO" id="GO:0030600">
    <property type="term" value="F:feruloyl esterase activity"/>
    <property type="evidence" value="ECO:0007669"/>
    <property type="project" value="InterPro"/>
</dbReference>
<keyword evidence="3" id="KW-0858">Xylan degradation</keyword>
<evidence type="ECO:0000256" key="3">
    <source>
        <dbReference type="ARBA" id="ARBA00022651"/>
    </source>
</evidence>
<proteinExistence type="predicted"/>
<comment type="subcellular location">
    <subcellularLocation>
        <location evidence="1">Secreted</location>
    </subcellularLocation>
</comment>
<keyword evidence="5" id="KW-0378">Hydrolase</keyword>
<dbReference type="PANTHER" id="PTHR38050">
    <property type="match status" value="1"/>
</dbReference>
<evidence type="ECO:0000256" key="7">
    <source>
        <dbReference type="ARBA" id="ARBA00023326"/>
    </source>
</evidence>
<evidence type="ECO:0000256" key="6">
    <source>
        <dbReference type="ARBA" id="ARBA00023277"/>
    </source>
</evidence>
<dbReference type="EMBL" id="UINC01011397">
    <property type="protein sequence ID" value="SVA50328.1"/>
    <property type="molecule type" value="Genomic_DNA"/>
</dbReference>
<dbReference type="Gene3D" id="3.40.50.1820">
    <property type="entry name" value="alpha/beta hydrolase"/>
    <property type="match status" value="1"/>
</dbReference>
<dbReference type="GO" id="GO:0045493">
    <property type="term" value="P:xylan catabolic process"/>
    <property type="evidence" value="ECO:0007669"/>
    <property type="project" value="UniProtKB-KW"/>
</dbReference>
<keyword evidence="7" id="KW-0624">Polysaccharide degradation</keyword>
<reference evidence="8" key="1">
    <citation type="submission" date="2018-05" db="EMBL/GenBank/DDBJ databases">
        <authorList>
            <person name="Lanie J.A."/>
            <person name="Ng W.-L."/>
            <person name="Kazmierczak K.M."/>
            <person name="Andrzejewski T.M."/>
            <person name="Davidsen T.M."/>
            <person name="Wayne K.J."/>
            <person name="Tettelin H."/>
            <person name="Glass J.I."/>
            <person name="Rusch D."/>
            <person name="Podicherti R."/>
            <person name="Tsui H.-C.T."/>
            <person name="Winkler M.E."/>
        </authorList>
    </citation>
    <scope>NUCLEOTIDE SEQUENCE</scope>
</reference>
<evidence type="ECO:0000256" key="1">
    <source>
        <dbReference type="ARBA" id="ARBA00004613"/>
    </source>
</evidence>
<dbReference type="GO" id="GO:0005576">
    <property type="term" value="C:extracellular region"/>
    <property type="evidence" value="ECO:0007669"/>
    <property type="project" value="UniProtKB-SubCell"/>
</dbReference>
<dbReference type="PANTHER" id="PTHR38050:SF2">
    <property type="entry name" value="FERULOYL ESTERASE C-RELATED"/>
    <property type="match status" value="1"/>
</dbReference>
<dbReference type="AlphaFoldDB" id="A0A381WE60"/>
<keyword evidence="4" id="KW-0732">Signal</keyword>
<dbReference type="InterPro" id="IPR029058">
    <property type="entry name" value="AB_hydrolase_fold"/>
</dbReference>
<accession>A0A381WE60</accession>
<keyword evidence="2" id="KW-0964">Secreted</keyword>
<name>A0A381WE60_9ZZZZ</name>
<protein>
    <submittedName>
        <fullName evidence="8">Uncharacterized protein</fullName>
    </submittedName>
</protein>
<dbReference type="SUPFAM" id="SSF53474">
    <property type="entry name" value="alpha/beta-Hydrolases"/>
    <property type="match status" value="1"/>
</dbReference>